<name>A0AAN4Y9Y1_ASPOZ</name>
<reference evidence="1" key="1">
    <citation type="submission" date="2023-04" db="EMBL/GenBank/DDBJ databases">
        <title>Aspergillus oryzae NBRC 4228.</title>
        <authorList>
            <person name="Ichikawa N."/>
            <person name="Sato H."/>
            <person name="Tonouchi N."/>
        </authorList>
    </citation>
    <scope>NUCLEOTIDE SEQUENCE</scope>
    <source>
        <strain evidence="1">NBRC 4228</strain>
    </source>
</reference>
<proteinExistence type="predicted"/>
<evidence type="ECO:0000313" key="1">
    <source>
        <dbReference type="EMBL" id="GMG24950.1"/>
    </source>
</evidence>
<protein>
    <submittedName>
        <fullName evidence="1">Unnamed protein product</fullName>
    </submittedName>
</protein>
<dbReference type="EMBL" id="BSYA01000015">
    <property type="protein sequence ID" value="GMG24950.1"/>
    <property type="molecule type" value="Genomic_DNA"/>
</dbReference>
<evidence type="ECO:0000313" key="2">
    <source>
        <dbReference type="Proteomes" id="UP001165205"/>
    </source>
</evidence>
<sequence length="136" mass="14978">MRSAAQSYPIFCLQLAEESAHKEIGENMNSRDFTSNLLCLDLVAIQTSRSWTAEDSEQMYPAAEGVLSYNESQSAQAKSQFSSMSLGIAKRQATLKDAWGIPQKPTKKRVSDCFLDPGGAANHQDGFMRLGWHSGD</sequence>
<accession>A0AAN4Y9Y1</accession>
<comment type="caution">
    <text evidence="1">The sequence shown here is derived from an EMBL/GenBank/DDBJ whole genome shotgun (WGS) entry which is preliminary data.</text>
</comment>
<dbReference type="AlphaFoldDB" id="A0AAN4Y9Y1"/>
<organism evidence="1 2">
    <name type="scientific">Aspergillus oryzae</name>
    <name type="common">Yellow koji mold</name>
    <dbReference type="NCBI Taxonomy" id="5062"/>
    <lineage>
        <taxon>Eukaryota</taxon>
        <taxon>Fungi</taxon>
        <taxon>Dikarya</taxon>
        <taxon>Ascomycota</taxon>
        <taxon>Pezizomycotina</taxon>
        <taxon>Eurotiomycetes</taxon>
        <taxon>Eurotiomycetidae</taxon>
        <taxon>Eurotiales</taxon>
        <taxon>Aspergillaceae</taxon>
        <taxon>Aspergillus</taxon>
        <taxon>Aspergillus subgen. Circumdati</taxon>
    </lineage>
</organism>
<dbReference type="Proteomes" id="UP001165205">
    <property type="component" value="Unassembled WGS sequence"/>
</dbReference>
<gene>
    <name evidence="1" type="ORF">Aory04_000209200</name>
</gene>